<comment type="caution">
    <text evidence="4">The sequence shown here is derived from an EMBL/GenBank/DDBJ whole genome shotgun (WGS) entry which is preliminary data.</text>
</comment>
<dbReference type="Gene3D" id="3.55.50.30">
    <property type="match status" value="1"/>
</dbReference>
<keyword evidence="1" id="KW-0812">Transmembrane</keyword>
<sequence length="359" mass="40765">MDSIVIKKIIFDYFDGNYTSIQRKTIEEWLGQAGNLDVFHQYLDEWEAAHPQCTFDLEKGLQRVNGQINGTVYKIEPDRDNFKKLGYSGLFKWLAAASLVLAFSWLGWQFLTNRISSSQEVALQTIQAPAGNIYEKENLTNKPILIHLPDNSSVILQPKSRLSYVPNEFNKEVRKVFLSGEAFFEVHKDKKVPFYVYANGFITSVLGTSFFINTNGKRSEVVVKTGRVTVFFESDLREHAGNPAKVRGLQLRANERVDLSLKKYTVEKTSLLEPEKLTLPIQSTSFTFDEAPVEKILNDLNKVYNAQIVYDAEAIKSCRLTARLSDEPLLEKIELICAAIEASFKREGDQIIIQSTGCQ</sequence>
<reference evidence="5" key="1">
    <citation type="journal article" date="2019" name="Int. J. Syst. Evol. Microbiol.">
        <title>The Global Catalogue of Microorganisms (GCM) 10K type strain sequencing project: providing services to taxonomists for standard genome sequencing and annotation.</title>
        <authorList>
            <consortium name="The Broad Institute Genomics Platform"/>
            <consortium name="The Broad Institute Genome Sequencing Center for Infectious Disease"/>
            <person name="Wu L."/>
            <person name="Ma J."/>
        </authorList>
    </citation>
    <scope>NUCLEOTIDE SEQUENCE [LARGE SCALE GENOMIC DNA]</scope>
    <source>
        <strain evidence="5">CCUG 55250</strain>
    </source>
</reference>
<dbReference type="EMBL" id="JBHSMA010000005">
    <property type="protein sequence ID" value="MFC5411072.1"/>
    <property type="molecule type" value="Genomic_DNA"/>
</dbReference>
<dbReference type="InterPro" id="IPR032508">
    <property type="entry name" value="FecR_C"/>
</dbReference>
<accession>A0ABW0IG17</accession>
<dbReference type="Pfam" id="PF04773">
    <property type="entry name" value="FecR"/>
    <property type="match status" value="1"/>
</dbReference>
<dbReference type="PANTHER" id="PTHR30273:SF2">
    <property type="entry name" value="PROTEIN FECR"/>
    <property type="match status" value="1"/>
</dbReference>
<dbReference type="RefSeq" id="WP_379847534.1">
    <property type="nucleotide sequence ID" value="NZ_JBHSMA010000005.1"/>
</dbReference>
<feature type="domain" description="FecR protein" evidence="2">
    <location>
        <begin position="145"/>
        <end position="228"/>
    </location>
</feature>
<feature type="domain" description="Protein FecR C-terminal" evidence="3">
    <location>
        <begin position="286"/>
        <end position="353"/>
    </location>
</feature>
<organism evidence="4 5">
    <name type="scientific">Larkinella bovis</name>
    <dbReference type="NCBI Taxonomy" id="683041"/>
    <lineage>
        <taxon>Bacteria</taxon>
        <taxon>Pseudomonadati</taxon>
        <taxon>Bacteroidota</taxon>
        <taxon>Cytophagia</taxon>
        <taxon>Cytophagales</taxon>
        <taxon>Spirosomataceae</taxon>
        <taxon>Larkinella</taxon>
    </lineage>
</organism>
<dbReference type="Pfam" id="PF16344">
    <property type="entry name" value="FecR_C"/>
    <property type="match status" value="1"/>
</dbReference>
<evidence type="ECO:0000259" key="3">
    <source>
        <dbReference type="Pfam" id="PF16344"/>
    </source>
</evidence>
<keyword evidence="1" id="KW-0472">Membrane</keyword>
<dbReference type="InterPro" id="IPR012373">
    <property type="entry name" value="Ferrdict_sens_TM"/>
</dbReference>
<dbReference type="PANTHER" id="PTHR30273">
    <property type="entry name" value="PERIPLASMIC SIGNAL SENSOR AND SIGMA FACTOR ACTIVATOR FECR-RELATED"/>
    <property type="match status" value="1"/>
</dbReference>
<protein>
    <submittedName>
        <fullName evidence="4">FecR family protein</fullName>
    </submittedName>
</protein>
<feature type="transmembrane region" description="Helical" evidence="1">
    <location>
        <begin position="89"/>
        <end position="108"/>
    </location>
</feature>
<evidence type="ECO:0000313" key="5">
    <source>
        <dbReference type="Proteomes" id="UP001596106"/>
    </source>
</evidence>
<evidence type="ECO:0000259" key="2">
    <source>
        <dbReference type="Pfam" id="PF04773"/>
    </source>
</evidence>
<gene>
    <name evidence="4" type="ORF">ACFPMF_17255</name>
</gene>
<name>A0ABW0IG17_9BACT</name>
<evidence type="ECO:0000256" key="1">
    <source>
        <dbReference type="SAM" id="Phobius"/>
    </source>
</evidence>
<evidence type="ECO:0000313" key="4">
    <source>
        <dbReference type="EMBL" id="MFC5411072.1"/>
    </source>
</evidence>
<keyword evidence="5" id="KW-1185">Reference proteome</keyword>
<dbReference type="Gene3D" id="2.60.120.1440">
    <property type="match status" value="1"/>
</dbReference>
<proteinExistence type="predicted"/>
<dbReference type="Proteomes" id="UP001596106">
    <property type="component" value="Unassembled WGS sequence"/>
</dbReference>
<keyword evidence="1" id="KW-1133">Transmembrane helix</keyword>
<dbReference type="InterPro" id="IPR006860">
    <property type="entry name" value="FecR"/>
</dbReference>